<comment type="caution">
    <text evidence="5">The sequence shown here is derived from an EMBL/GenBank/DDBJ whole genome shotgun (WGS) entry which is preliminary data.</text>
</comment>
<evidence type="ECO:0000256" key="2">
    <source>
        <dbReference type="ARBA" id="ARBA00034247"/>
    </source>
</evidence>
<dbReference type="Gene3D" id="3.30.70.270">
    <property type="match status" value="1"/>
</dbReference>
<dbReference type="PROSITE" id="PS50887">
    <property type="entry name" value="GGDEF"/>
    <property type="match status" value="1"/>
</dbReference>
<reference evidence="5 6" key="3">
    <citation type="submission" date="2021-02" db="EMBL/GenBank/DDBJ databases">
        <authorList>
            <person name="Merkel A.Y."/>
        </authorList>
    </citation>
    <scope>NUCLEOTIDE SEQUENCE [LARGE SCALE GENOMIC DNA]</scope>
    <source>
        <strain evidence="5 6">T05b</strain>
    </source>
</reference>
<dbReference type="CDD" id="cd01949">
    <property type="entry name" value="GGDEF"/>
    <property type="match status" value="1"/>
</dbReference>
<keyword evidence="6" id="KW-1185">Reference proteome</keyword>
<dbReference type="Proteomes" id="UP000703590">
    <property type="component" value="Unassembled WGS sequence"/>
</dbReference>
<keyword evidence="3" id="KW-1133">Transmembrane helix</keyword>
<name>A0ABS2WTA2_9BACT</name>
<dbReference type="NCBIfam" id="TIGR00254">
    <property type="entry name" value="GGDEF"/>
    <property type="match status" value="1"/>
</dbReference>
<evidence type="ECO:0000256" key="1">
    <source>
        <dbReference type="ARBA" id="ARBA00012528"/>
    </source>
</evidence>
<feature type="domain" description="GGDEF" evidence="4">
    <location>
        <begin position="343"/>
        <end position="475"/>
    </location>
</feature>
<dbReference type="Pfam" id="PF00990">
    <property type="entry name" value="GGDEF"/>
    <property type="match status" value="1"/>
</dbReference>
<dbReference type="EC" id="2.7.7.65" evidence="1"/>
<dbReference type="EMBL" id="JAFHKK010000018">
    <property type="protein sequence ID" value="MBN2964867.1"/>
    <property type="molecule type" value="Genomic_DNA"/>
</dbReference>
<evidence type="ECO:0000313" key="6">
    <source>
        <dbReference type="Proteomes" id="UP000703590"/>
    </source>
</evidence>
<dbReference type="InterPro" id="IPR007892">
    <property type="entry name" value="CHASE4"/>
</dbReference>
<keyword evidence="3" id="KW-0812">Transmembrane</keyword>
<dbReference type="PANTHER" id="PTHR45138">
    <property type="entry name" value="REGULATORY COMPONENTS OF SENSORY TRANSDUCTION SYSTEM"/>
    <property type="match status" value="1"/>
</dbReference>
<dbReference type="Pfam" id="PF05228">
    <property type="entry name" value="CHASE4"/>
    <property type="match status" value="1"/>
</dbReference>
<comment type="catalytic activity">
    <reaction evidence="2">
        <text>2 GTP = 3',3'-c-di-GMP + 2 diphosphate</text>
        <dbReference type="Rhea" id="RHEA:24898"/>
        <dbReference type="ChEBI" id="CHEBI:33019"/>
        <dbReference type="ChEBI" id="CHEBI:37565"/>
        <dbReference type="ChEBI" id="CHEBI:58805"/>
        <dbReference type="EC" id="2.7.7.65"/>
    </reaction>
</comment>
<dbReference type="RefSeq" id="WP_205459413.1">
    <property type="nucleotide sequence ID" value="NZ_JAFHKK010000018.1"/>
</dbReference>
<dbReference type="InterPro" id="IPR000160">
    <property type="entry name" value="GGDEF_dom"/>
</dbReference>
<evidence type="ECO:0000256" key="3">
    <source>
        <dbReference type="SAM" id="Phobius"/>
    </source>
</evidence>
<organism evidence="5 6">
    <name type="scientific">Sulfurospirillum tamanense</name>
    <dbReference type="NCBI Taxonomy" id="2813362"/>
    <lineage>
        <taxon>Bacteria</taxon>
        <taxon>Pseudomonadati</taxon>
        <taxon>Campylobacterota</taxon>
        <taxon>Epsilonproteobacteria</taxon>
        <taxon>Campylobacterales</taxon>
        <taxon>Sulfurospirillaceae</taxon>
        <taxon>Sulfurospirillum</taxon>
    </lineage>
</organism>
<evidence type="ECO:0000313" key="5">
    <source>
        <dbReference type="EMBL" id="MBN2964867.1"/>
    </source>
</evidence>
<keyword evidence="3" id="KW-0472">Membrane</keyword>
<evidence type="ECO:0000259" key="4">
    <source>
        <dbReference type="PROSITE" id="PS50887"/>
    </source>
</evidence>
<feature type="transmembrane region" description="Helical" evidence="3">
    <location>
        <begin position="251"/>
        <end position="272"/>
    </location>
</feature>
<dbReference type="InterPro" id="IPR043128">
    <property type="entry name" value="Rev_trsase/Diguanyl_cyclase"/>
</dbReference>
<dbReference type="SMART" id="SM00267">
    <property type="entry name" value="GGDEF"/>
    <property type="match status" value="1"/>
</dbReference>
<sequence>MRSTLSLAGALVLTLLTLFFATHRYILSNYYALEISQNERTISGLLQSIHAQTDFVKKIARDYAAWDDTFAFVETGSRDFINTNFRENTHTLEELEVCGMIFLNRNNQPVWQVFSSALHAPKVLMEKVLAREGVASGGFVFLDEEIYFYDGHPITKSDASGPSNGRLLVVGKLDIVALKNQNPELIALHTLSSFVSKQNPRHFTVAGREVAVVTQWKEERAENFIHIGGLDEGQGLFAIHGREMMLQGKRALQLFLLVVSSMTTVIFLLIFFRQKEAQKEKEILKQTVALRTQDLKRTTKELELTVEKLERIAYVDELTGVQTRRSFFETIRSLLKSAAKEKKNLCVALIDLDDFKLINDTYGHGAGDLVLKDFCDACRKFLDERMLFARIGGEEFVISFYGMSLKSAEAICVKIQDYVGENPVAIDARTHVAYTFSLGMADNGDAEDIDAILRQADERLYTAKSLGKNNIRSRS</sequence>
<reference evidence="6" key="1">
    <citation type="submission" date="2021-02" db="EMBL/GenBank/DDBJ databases">
        <title>Sulfurospirillum tamanensis sp. nov.</title>
        <authorList>
            <person name="Merkel A.Y."/>
        </authorList>
    </citation>
    <scope>NUCLEOTIDE SEQUENCE [LARGE SCALE GENOMIC DNA]</scope>
    <source>
        <strain evidence="6">T05b</strain>
    </source>
</reference>
<protein>
    <recommendedName>
        <fullName evidence="1">diguanylate cyclase</fullName>
        <ecNumber evidence="1">2.7.7.65</ecNumber>
    </recommendedName>
</protein>
<gene>
    <name evidence="5" type="ORF">JWV37_08740</name>
</gene>
<dbReference type="SUPFAM" id="SSF55073">
    <property type="entry name" value="Nucleotide cyclase"/>
    <property type="match status" value="1"/>
</dbReference>
<accession>A0ABS2WTA2</accession>
<proteinExistence type="predicted"/>
<reference evidence="5 6" key="2">
    <citation type="submission" date="2021-02" db="EMBL/GenBank/DDBJ databases">
        <title>Sulfurospirillum tamanensis sp. nov.</title>
        <authorList>
            <person name="Frolova A."/>
            <person name="Merkel A."/>
            <person name="Slobodkin A."/>
        </authorList>
    </citation>
    <scope>NUCLEOTIDE SEQUENCE [LARGE SCALE GENOMIC DNA]</scope>
    <source>
        <strain evidence="5 6">T05b</strain>
    </source>
</reference>
<dbReference type="InterPro" id="IPR050469">
    <property type="entry name" value="Diguanylate_Cyclase"/>
</dbReference>
<dbReference type="InterPro" id="IPR029787">
    <property type="entry name" value="Nucleotide_cyclase"/>
</dbReference>
<dbReference type="PANTHER" id="PTHR45138:SF9">
    <property type="entry name" value="DIGUANYLATE CYCLASE DGCM-RELATED"/>
    <property type="match status" value="1"/>
</dbReference>